<evidence type="ECO:0008006" key="7">
    <source>
        <dbReference type="Google" id="ProtNLM"/>
    </source>
</evidence>
<protein>
    <recommendedName>
        <fullName evidence="7">Cell envelope-related transcriptional attenuator domain-containing protein</fullName>
    </recommendedName>
</protein>
<feature type="domain" description="Cell envelope-related transcriptional attenuator" evidence="3">
    <location>
        <begin position="112"/>
        <end position="274"/>
    </location>
</feature>
<evidence type="ECO:0000256" key="1">
    <source>
        <dbReference type="ARBA" id="ARBA00006068"/>
    </source>
</evidence>
<name>A0A1G2BRZ1_9BACT</name>
<dbReference type="Proteomes" id="UP000178109">
    <property type="component" value="Unassembled WGS sequence"/>
</dbReference>
<keyword evidence="2" id="KW-1133">Transmembrane helix</keyword>
<keyword evidence="2" id="KW-0472">Membrane</keyword>
<dbReference type="InterPro" id="IPR027381">
    <property type="entry name" value="LytR/CpsA/Psr_C"/>
</dbReference>
<dbReference type="Gene3D" id="3.40.630.190">
    <property type="entry name" value="LCP protein"/>
    <property type="match status" value="1"/>
</dbReference>
<dbReference type="STRING" id="1798553.A3H70_01210"/>
<dbReference type="InterPro" id="IPR004474">
    <property type="entry name" value="LytR_CpsA_psr"/>
</dbReference>
<feature type="transmembrane region" description="Helical" evidence="2">
    <location>
        <begin position="30"/>
        <end position="52"/>
    </location>
</feature>
<feature type="domain" description="LytR/CpsA/Psr regulator C-terminal" evidence="4">
    <location>
        <begin position="385"/>
        <end position="474"/>
    </location>
</feature>
<dbReference type="NCBIfam" id="TIGR00350">
    <property type="entry name" value="lytR_cpsA_psr"/>
    <property type="match status" value="1"/>
</dbReference>
<comment type="similarity">
    <text evidence="1">Belongs to the LytR/CpsA/Psr (LCP) family.</text>
</comment>
<dbReference type="EMBL" id="MHKO01000052">
    <property type="protein sequence ID" value="OGY91150.1"/>
    <property type="molecule type" value="Genomic_DNA"/>
</dbReference>
<gene>
    <name evidence="5" type="ORF">A3H70_01210</name>
</gene>
<dbReference type="Pfam" id="PF03816">
    <property type="entry name" value="LytR_cpsA_psr"/>
    <property type="match status" value="1"/>
</dbReference>
<evidence type="ECO:0000256" key="2">
    <source>
        <dbReference type="SAM" id="Phobius"/>
    </source>
</evidence>
<dbReference type="InterPro" id="IPR050922">
    <property type="entry name" value="LytR/CpsA/Psr_CW_biosynth"/>
</dbReference>
<accession>A0A1G2BRZ1</accession>
<comment type="caution">
    <text evidence="5">The sequence shown here is derived from an EMBL/GenBank/DDBJ whole genome shotgun (WGS) entry which is preliminary data.</text>
</comment>
<reference evidence="5 6" key="1">
    <citation type="journal article" date="2016" name="Nat. Commun.">
        <title>Thousands of microbial genomes shed light on interconnected biogeochemical processes in an aquifer system.</title>
        <authorList>
            <person name="Anantharaman K."/>
            <person name="Brown C.T."/>
            <person name="Hug L.A."/>
            <person name="Sharon I."/>
            <person name="Castelle C.J."/>
            <person name="Probst A.J."/>
            <person name="Thomas B.C."/>
            <person name="Singh A."/>
            <person name="Wilkins M.J."/>
            <person name="Karaoz U."/>
            <person name="Brodie E.L."/>
            <person name="Williams K.H."/>
            <person name="Hubbard S.S."/>
            <person name="Banfield J.F."/>
        </authorList>
    </citation>
    <scope>NUCLEOTIDE SEQUENCE [LARGE SCALE GENOMIC DNA]</scope>
</reference>
<organism evidence="5 6">
    <name type="scientific">Candidatus Komeilibacteria bacterium RIFCSPLOWO2_02_FULL_48_11</name>
    <dbReference type="NCBI Taxonomy" id="1798553"/>
    <lineage>
        <taxon>Bacteria</taxon>
        <taxon>Candidatus Komeiliibacteriota</taxon>
    </lineage>
</organism>
<evidence type="ECO:0000259" key="3">
    <source>
        <dbReference type="Pfam" id="PF03816"/>
    </source>
</evidence>
<proteinExistence type="inferred from homology"/>
<evidence type="ECO:0000313" key="6">
    <source>
        <dbReference type="Proteomes" id="UP000178109"/>
    </source>
</evidence>
<dbReference type="Gene3D" id="3.30.70.2390">
    <property type="match status" value="1"/>
</dbReference>
<dbReference type="Pfam" id="PF13399">
    <property type="entry name" value="LytR_C"/>
    <property type="match status" value="1"/>
</dbReference>
<dbReference type="PANTHER" id="PTHR33392">
    <property type="entry name" value="POLYISOPRENYL-TEICHOIC ACID--PEPTIDOGLYCAN TEICHOIC ACID TRANSFERASE TAGU"/>
    <property type="match status" value="1"/>
</dbReference>
<evidence type="ECO:0000259" key="4">
    <source>
        <dbReference type="Pfam" id="PF13399"/>
    </source>
</evidence>
<dbReference type="AlphaFoldDB" id="A0A1G2BRZ1"/>
<sequence>MDKLKIDFLKELSRDTGAVLERYVEKKRKVFSWGRLAGFLGAVFLIVVLSYATRAVISGQTLAAQFGNASVFSQLRHLIGSEEKALQGEESDRINILLLGIGGANHEGGQLTDTIMVASIKPSTKTMGLLSIPRDLVAPINGLGWNKINLAHAVGKIANPETKDAGPKLAEETIANVTGLTINYYIKADFAGFTKIIDALGGVRVYVPTAFTDYQYPDSNYGYEPVSFSTGWQDFDGSRALKYARSRHGTAGEGSDFARARRQQDILQALQGRITALSTLLNPSKIINLADIVGANIATDMEIWESLKLFELAKDVNTKNINHVVLSNNENGLLAAELGEDGAYLLRPRLGSDDFSEIKMAAANMLGENATGAAEKKQELPVKKTKLAIQNGTNYPGLATRTAALLQSLPFQIVAIGNASRRDYEKTVIYNLRAPADLAVIQELRAELEANVAPAIPDSLRQTPADMVIIVGKDKIPDNSLSLTSSRIQAPSL</sequence>
<keyword evidence="2" id="KW-0812">Transmembrane</keyword>
<dbReference type="PANTHER" id="PTHR33392:SF6">
    <property type="entry name" value="POLYISOPRENYL-TEICHOIC ACID--PEPTIDOGLYCAN TEICHOIC ACID TRANSFERASE TAGU"/>
    <property type="match status" value="1"/>
</dbReference>
<evidence type="ECO:0000313" key="5">
    <source>
        <dbReference type="EMBL" id="OGY91150.1"/>
    </source>
</evidence>